<evidence type="ECO:0000256" key="2">
    <source>
        <dbReference type="ARBA" id="ARBA00013056"/>
    </source>
</evidence>
<name>A0A914YWX7_9BILA</name>
<dbReference type="Gene3D" id="3.50.80.10">
    <property type="entry name" value="D-tyrosyl-tRNA(Tyr) deacylase"/>
    <property type="match status" value="1"/>
</dbReference>
<dbReference type="SUPFAM" id="SSF69500">
    <property type="entry name" value="DTD-like"/>
    <property type="match status" value="1"/>
</dbReference>
<dbReference type="Pfam" id="PF02580">
    <property type="entry name" value="Tyr_Deacylase"/>
    <property type="match status" value="1"/>
</dbReference>
<dbReference type="PANTHER" id="PTHR10472">
    <property type="entry name" value="D-TYROSYL-TRNA TYR DEACYLASE"/>
    <property type="match status" value="1"/>
</dbReference>
<comment type="catalytic activity">
    <reaction evidence="4">
        <text>a D-aminoacyl-tRNA + H2O = a tRNA + a D-alpha-amino acid + H(+)</text>
        <dbReference type="Rhea" id="RHEA:13953"/>
        <dbReference type="Rhea" id="RHEA-COMP:10123"/>
        <dbReference type="Rhea" id="RHEA-COMP:10124"/>
        <dbReference type="ChEBI" id="CHEBI:15377"/>
        <dbReference type="ChEBI" id="CHEBI:15378"/>
        <dbReference type="ChEBI" id="CHEBI:59871"/>
        <dbReference type="ChEBI" id="CHEBI:78442"/>
        <dbReference type="ChEBI" id="CHEBI:79333"/>
        <dbReference type="EC" id="3.1.1.96"/>
    </reaction>
</comment>
<proteinExistence type="inferred from homology"/>
<dbReference type="GO" id="GO:0051500">
    <property type="term" value="F:D-tyrosyl-tRNA(Tyr) deacylase activity"/>
    <property type="evidence" value="ECO:0007669"/>
    <property type="project" value="TreeGrafter"/>
</dbReference>
<evidence type="ECO:0000256" key="3">
    <source>
        <dbReference type="ARBA" id="ARBA00047676"/>
    </source>
</evidence>
<dbReference type="Proteomes" id="UP000887577">
    <property type="component" value="Unplaced"/>
</dbReference>
<dbReference type="InterPro" id="IPR003732">
    <property type="entry name" value="Daa-tRNA_deacyls_DTD"/>
</dbReference>
<keyword evidence="5" id="KW-1185">Reference proteome</keyword>
<comment type="catalytic activity">
    <reaction evidence="3">
        <text>glycyl-tRNA(Ala) + H2O = tRNA(Ala) + glycine + H(+)</text>
        <dbReference type="Rhea" id="RHEA:53744"/>
        <dbReference type="Rhea" id="RHEA-COMP:9657"/>
        <dbReference type="Rhea" id="RHEA-COMP:13640"/>
        <dbReference type="ChEBI" id="CHEBI:15377"/>
        <dbReference type="ChEBI" id="CHEBI:15378"/>
        <dbReference type="ChEBI" id="CHEBI:57305"/>
        <dbReference type="ChEBI" id="CHEBI:78442"/>
        <dbReference type="ChEBI" id="CHEBI:78522"/>
        <dbReference type="EC" id="3.1.1.96"/>
    </reaction>
</comment>
<evidence type="ECO:0000256" key="4">
    <source>
        <dbReference type="ARBA" id="ARBA00048018"/>
    </source>
</evidence>
<evidence type="ECO:0000313" key="6">
    <source>
        <dbReference type="WBParaSite" id="PSU_v2.g4154.t1"/>
    </source>
</evidence>
<dbReference type="EC" id="3.1.1.96" evidence="2"/>
<reference evidence="6" key="1">
    <citation type="submission" date="2022-11" db="UniProtKB">
        <authorList>
            <consortium name="WormBaseParasite"/>
        </authorList>
    </citation>
    <scope>IDENTIFICATION</scope>
</reference>
<sequence>MRAVIQRVTHASVKIGEELASEISKGLCVLVGITHDDTAEDSEFIIRKILNLRLFDDPESGKRWDKSVKDLNLQVLVVSQVFYTLWFIKRK</sequence>
<dbReference type="WBParaSite" id="PSU_v2.g4154.t1">
    <property type="protein sequence ID" value="PSU_v2.g4154.t1"/>
    <property type="gene ID" value="PSU_v2.g4154"/>
</dbReference>
<dbReference type="PANTHER" id="PTHR10472:SF5">
    <property type="entry name" value="D-AMINOACYL-TRNA DEACYLASE 1"/>
    <property type="match status" value="1"/>
</dbReference>
<dbReference type="GO" id="GO:0005737">
    <property type="term" value="C:cytoplasm"/>
    <property type="evidence" value="ECO:0007669"/>
    <property type="project" value="InterPro"/>
</dbReference>
<protein>
    <recommendedName>
        <fullName evidence="2">D-aminoacyl-tRNA deacylase</fullName>
        <ecNumber evidence="2">3.1.1.96</ecNumber>
    </recommendedName>
</protein>
<dbReference type="InterPro" id="IPR023509">
    <property type="entry name" value="DTD-like_sf"/>
</dbReference>
<evidence type="ECO:0000313" key="5">
    <source>
        <dbReference type="Proteomes" id="UP000887577"/>
    </source>
</evidence>
<accession>A0A914YWX7</accession>
<dbReference type="AlphaFoldDB" id="A0A914YWX7"/>
<comment type="similarity">
    <text evidence="1">Belongs to the DTD family.</text>
</comment>
<evidence type="ECO:0000256" key="1">
    <source>
        <dbReference type="ARBA" id="ARBA00009673"/>
    </source>
</evidence>
<organism evidence="5 6">
    <name type="scientific">Panagrolaimus superbus</name>
    <dbReference type="NCBI Taxonomy" id="310955"/>
    <lineage>
        <taxon>Eukaryota</taxon>
        <taxon>Metazoa</taxon>
        <taxon>Ecdysozoa</taxon>
        <taxon>Nematoda</taxon>
        <taxon>Chromadorea</taxon>
        <taxon>Rhabditida</taxon>
        <taxon>Tylenchina</taxon>
        <taxon>Panagrolaimomorpha</taxon>
        <taxon>Panagrolaimoidea</taxon>
        <taxon>Panagrolaimidae</taxon>
        <taxon>Panagrolaimus</taxon>
    </lineage>
</organism>